<keyword evidence="1" id="KW-0732">Signal</keyword>
<sequence>MKRIITLLILVLQTFFSFSQEEPETTSKVLNEAKGYAKLKASLSLETQKYGAKLAAGFNQRTINPDGTSGGINIKGDITFIANNVLSRDRGNQYDPEYPYDGSSSNGNLNMQYIDIDSDASTFSSSSDVLSLPTCSRVVYAGLYWAGVYPYETWNYENRSGNPNQIKFRLPGGVYQDITADETVYDQGFSYVYYKDITSDIQGLSAVDPEGHNGTYVAANIRATRGEDPDGLGGSGGWTMVVIYENQTLSSKNIAIFDGYADVDGSNDVELSYSGFTTVPVGNPANPAPVRVSLLAATLEGDRSISGDRFQIEDTSGNYVSQSTPNINPSYNFFNGSISINDQYLTSRIPDSENTLGFDVDLYQLSNTNNSVITNGQTSANVRFTTSGDVYWPFLNALAVEIIEPELQMVKSVLDGSGNDIQGTPVGLGSELWYNISFQNVGTDDATNTVITDRLPKNVDLLETSTGGTVYNGVRFDIDLPAGVTIVGYEAPSATNGFRAQVEFGIPDSMVQENGAEYNIRLHVQVVSDCNELRDVCSNVVQNQAFARFEGVRGGVVVDNEPSYSGFDSCDFGIVGSSNFLVNLDDCDFRRTEVLCGGSIELTAGDGFDTYSWEDENGQFLGNTQSITVSSAGVYTVTKTTTLGCITKPEIVEVISFANVSNPLAPPFADRFNTSCTSNTTELAEIYLCGSTTESRDITLPFAGSNTTVEWFKLNGDGGCGYNFETEDCAPTSTGCSWSSLGTDLTQSFDETGAYKLEVLYDGTCPKTYYFNVFRNSLTPTVVPTDILCGTDGSIVVNGVPDGYEYSLSGNGTTTPFQTSNTFSITNPGDYTVTIRQVGSNGSCNYVTDSVNIQSLDIGLNVLTNIDVCGGASELTVQIENVPGRYSYEIRKDNVYMAGSNGFIDSNDQRYTITESGTYEILVSTEGGCSANETRVITLPEPIALSAITTKNITCENGSSPGIITLTPSEGTSPYEYAVISVNGTPVADVDKVYFTDTTYEVPMGSEGTYVFEVRDDNNCSTTAEATVVVEPALQFTATPTNIACNGDNDGTIQVTLTGGDATGYTLEYSIDGFSTTNNTGVFSGLSVGSYNIDIRASKNTYQCTYQVSATITEPPALSAEVVKERDYNCGAGGKVRFENETGGTGGYEYGIGTVDGSGNVTNIDYYSFDDNGSAEAVFNSLTPGFYRFYIRDENGCVYEIPGDIEILDSPNAPQLVPDITYNCDGTGNVVLGPPSEIKNNYEYSLDGAPTTNINNFPNLAPGPHEILVYYKGQDCSTLVSFVIEQNQAFTGSIVGSTDSECYGSDNGTVTISANNVIGGSFEYSTDGGTTWSMTADNPYRVVGLAAGTYNIFIRETANGQTCPIDLGNVVINQPEELTLSASATQEVTCNTATGTITASATGGIPPYTFSIDGGATWQSSPVFSNVPPRATDYIVMVRDSRSCNECGCTANLFENGGFELPANSATTYQQMNEDLVPGWDSTASDNLIEIWYNGFNGVPAHEGNAFAELNANTVSSLYQEYCTQPGDVINWSVAHRGRSGVDEATVKIGSDLATASVVETMSDGTSAWGVYSGTYTVPVGQSTTVIAFDALSTAGGNNTVGNFIDDVQININRTNCVPVSVPIVEPASVDFTVTPVTCYDGSNGTLTVNVTSGNDDYQFSLDGGATWQTPNAATPTEYIFTGLTDGTYDVTVQDGKGCSDTQQATILPQVTATVTTVSATCNDGQIVITPSGGDGTYQYYIEDTSSAIAPITTTSSPVNVPSGTYNVYVRDKNGGTDYCEFTDTVTVNQIVNPTHTTTVVQPKCNGETGTINVTVANGTANYTVTVTGSGAPITQGPSNGLNYTFSGLAVDTYQIVVTDANGCSSSPTTETITAPSALTGGSATATDLMCSPSGTILGTITFTAPTGGTTDYLYFYKLTSDSNYTQAGSTTVTNLAPGNYDTRVVDANGCILDLNPVTIADLPTEPTLNSTVDYNCDGTGNITITPLDGTYIYSLDGGIPQTGNNVFNNVAVGTHTISVEYGSNCTTDITVNVEPNQEFTAAITGNSKTCIGSNDGTITVETSFPSNTPTSFEYNANGNGWQAAGTNPFTITGLPVGLNTIEVRPNSASPAACTITLQETLVDPTPIVVTAPVTKEITCNPATGATITPDASGGNGPTYTYELLDSSNNSISFTDVPAGTYTVVATDRLGCTGSVGVTVAPIETVTFNAEPQCYDGTNGQIVITVNSGNGDYTFSLNGTTWQTPTPLTSNTYTFSGLSDGNYTVYVQDGRGCTENTPVTINPQLSATATPTNASCNPTGEILVNATGGSGSGYEFSVVTDGSLAGAYASTNPVTGLASGTYDVYVRDDEGCEYVVQDIVVASVTPVEIDVTTNEPTCNGDTGSIDVAILANTGESPYTITISDSGGGYTNTINNFVGSSISFDNLAVETYTITITDALNCQDTKTVTLTDPPAIVMDIEDVLPAGCIEDTSQTGFNFINIDPVTYLPNTLQYSLDNGVTWINFTDTNGQIRGLNSGDVVHPVLQTIDSSGTTLCLVAYGPYEIPYNVTGLIVDPIANPSDCSVGFSVTVEALGGGLTSEFEFAINSPSGWVGPDALNNGTLGDPDRTYTFTGLTPGLTYEFFVRDTKGTADPSDDCIEKNNEDLYIDFTPTVPITSTVNNQACFGTNSGQITFTIDNTSGDLSNDFTWTLYERDATTNVGSAVAGYTNIAQSGFTNITVTGLSPGIYYIVLTNDIGTCDFGSQDVEIIEGTEISGQVTKVRDITCSVDGLVRIENVVGGFPGYTYTFNVTNGTGVLSGNTITVAAGTVTGSPVTVEAFAQDTNGCGPVSLGTVALNLSPSPNIVSAIPASCDTNKTITVNANNGTAPYSYSIDGGTTFTSPTSNTSYTFNGLTPASYDVVVRDANGCTDTATGIIVNPDIDFNLSVTQNATCVPGNDGQVEINVTSGTGGNYNYSFDTGSNGTITSPATSTTVISLAPGVHNVTVTDVNSGCSETKAITVQDPVEPSFTYVAENSLCSGDNSGTITLTAVDNGILPVTYTISPVAGTYDGDSTFTNLPPNTYSITGTATNGCTTTVTDIVITEYIAVAPSTPIVTEFACTTGNTVNVATVELPTGTTGGSGTYTRVVFTYDPADGSADEIQDSNNFTFTTSNTAGGTVNIDVYDDKGCLGTTTATIAPFDALSNPITTLDTAITCSAGEDITVTYTSTLGTAANITIQGINGNSYAAVTQNGVTSGDFDNLPTGDYEITIAHPTTGCELVTYYTVDEEPEFDLLITDVVNESCRENDDASVLMSFSTSTPYAGQYDYVVYDASDDSIYRTVNGQTGDSPIANLDANPGTSRTYYVIVTMTDSPDCEVRSPNFTIYQPENSLLVSAVVDPLVSCNNGSDATITGTATGGWGNYEYQLELQSTPNVAYGGFVYSNDNIFEGIPPGDYRVRVRDGNGCPRSTTVTVVNPTPVTFNVTHNDNVCDTSLGGSIEVIAAGGTGTYTYTLSNAGGVVETQILTATTYTFTNLPADDYTVNVVDSNGCDAGTPTDVTINPDVNFSLVETKKVDCSASPDGIVTVDLVNWTSGSNYQYDVAGSVDGVLVTGGIISSDPFTISIPGGNTTPQTYTVTVRDTDATPVCDVSKTIEIQPEIRPEFTAVASVNDICFGSTDGEITVSPTDNGILPLTYTISPDPNGDSGVSSNSNVTFTNLSAGTYSIVGTGSNGCDTTMSVTIDENPVIDISNAITVTQFACTTGNTVNTAKIVVDKGAITGGTGNYVRVVFEDATGNVLQDDSNFTYISTDLAGGDYTVKVYDENTDCFVSRVVTINPFTPMTDATITVTKAIDCSTGEDITVKVNPDIANVEYTITGANTGYTTTVVPATATDVAVFTGLATDSYTIAILNPATGCILEAYHTVQEAPSFDIFLTNIERACFGGTGSVDIYFSPATPYTDVYNYEVFTIGGTSTGITGNGTGGTPTTVSGIAPGEYYVQVTMPNTPFCTSQTANFEISQPDSDLTLASDLTYLKCTPTNSGGVKLTANGGWGAYQYELVNNTSGSTIQSFDNNAIITGLTAGDYTATVRDVNGCTETTTFTLTPGTTITGDLNVTPNLCEGEYTATIEVTNIAGGQTQDPNLTYSYILVYPDGTESASQSSPIFTNLPAGVGYSVKVADGYSCDGLLGPVDIIDPIEVVASAEITVDITCNTPQATVEVTGAGGTGPYMYSMDGITFGNTNTFNVDAGVHQFYVRDSELCVSEPATVTVGAYEPLVATLNIDSAFITCNGDSNAVLSANVQGGFADYEYQLLDGNDAPLGSWQTSNTFSDLNVGTYKINVRSTNRFGVECYAITGEHTITEPDVLEATVTATPVTCFGGNDGTITVNAQGGNNDYEFNIASDPSSPEFPETKFVKNNVFENLSAGVYWITVKDVVGCYLDPIRVEVTQPDEFTATLVGVTEQVCIDDPTPTIELNVQGGTQPYYVSINNVELPTQYTTNSIILGAAENIQGGTAYFITVRDEAGCNVVDPIRVTTGEPVDIQLTVDFEYTCPTGNIILAIVDEAYRNNMSYTLYDGANTLIATNTTGEFIDVPAGSGYYVTATHTISSCSQSSTSSPIDIVDYQPLTLEIDDSVKNTLIANADFGLPPYEYSVDGGDFGPDNEFLILQTKDYTITVRDARGCEVTLTVRGEYISIFVPNLFTPDGDGINDYWYPREVEDYHDIKVFIYDRYARNIADFKGTVEGWDGTYEGTPLPSGDYWYTIYFKELSGQEKKIMGHFTLYR</sequence>
<proteinExistence type="predicted"/>
<name>A0A3S8R6L7_9FLAO</name>
<dbReference type="SUPFAM" id="SSF50939">
    <property type="entry name" value="Sialidases"/>
    <property type="match status" value="1"/>
</dbReference>
<dbReference type="EMBL" id="CP032548">
    <property type="protein sequence ID" value="AZJ35415.1"/>
    <property type="molecule type" value="Genomic_DNA"/>
</dbReference>
<gene>
    <name evidence="2" type="ORF">D6T69_07720</name>
</gene>
<dbReference type="InterPro" id="IPR036278">
    <property type="entry name" value="Sialidase_sf"/>
</dbReference>
<dbReference type="KEGG" id="tsig:D6T69_07720"/>
<dbReference type="InterPro" id="IPR026341">
    <property type="entry name" value="T9SS_type_B"/>
</dbReference>
<organism evidence="2 3">
    <name type="scientific">Tenacibaculum singaporense</name>
    <dbReference type="NCBI Taxonomy" id="2358479"/>
    <lineage>
        <taxon>Bacteria</taxon>
        <taxon>Pseudomonadati</taxon>
        <taxon>Bacteroidota</taxon>
        <taxon>Flavobacteriia</taxon>
        <taxon>Flavobacteriales</taxon>
        <taxon>Flavobacteriaceae</taxon>
        <taxon>Tenacibaculum</taxon>
    </lineage>
</organism>
<dbReference type="Proteomes" id="UP000274593">
    <property type="component" value="Chromosome"/>
</dbReference>
<evidence type="ECO:0000256" key="1">
    <source>
        <dbReference type="SAM" id="SignalP"/>
    </source>
</evidence>
<dbReference type="NCBIfam" id="TIGR04131">
    <property type="entry name" value="Bac_Flav_CTERM"/>
    <property type="match status" value="1"/>
</dbReference>
<dbReference type="InterPro" id="IPR025667">
    <property type="entry name" value="SprB_repeat"/>
</dbReference>
<protein>
    <submittedName>
        <fullName evidence="2">DUF11 domain-containing protein</fullName>
    </submittedName>
</protein>
<dbReference type="RefSeq" id="WP_125067196.1">
    <property type="nucleotide sequence ID" value="NZ_CP032548.1"/>
</dbReference>
<accession>A0A3S8R6L7</accession>
<feature type="signal peptide" evidence="1">
    <location>
        <begin position="1"/>
        <end position="19"/>
    </location>
</feature>
<evidence type="ECO:0000313" key="2">
    <source>
        <dbReference type="EMBL" id="AZJ35415.1"/>
    </source>
</evidence>
<dbReference type="Gene3D" id="2.60.40.10">
    <property type="entry name" value="Immunoglobulins"/>
    <property type="match status" value="1"/>
</dbReference>
<keyword evidence="3" id="KW-1185">Reference proteome</keyword>
<dbReference type="Pfam" id="PF13585">
    <property type="entry name" value="CHU_C"/>
    <property type="match status" value="1"/>
</dbReference>
<dbReference type="Pfam" id="PF13573">
    <property type="entry name" value="SprB"/>
    <property type="match status" value="9"/>
</dbReference>
<feature type="chain" id="PRO_5018990716" evidence="1">
    <location>
        <begin position="20"/>
        <end position="4764"/>
    </location>
</feature>
<dbReference type="InterPro" id="IPR013783">
    <property type="entry name" value="Ig-like_fold"/>
</dbReference>
<evidence type="ECO:0000313" key="3">
    <source>
        <dbReference type="Proteomes" id="UP000274593"/>
    </source>
</evidence>
<reference evidence="2 3" key="1">
    <citation type="submission" date="2018-09" db="EMBL/GenBank/DDBJ databases">
        <title>Insights into the microbiota of Asian seabass (Lates calcarifer) with tenacibaculosis symptoms and description of sp. nov. Tenacibaculum singaporense.</title>
        <authorList>
            <person name="Miyake S."/>
            <person name="Soh M."/>
            <person name="Azman M.N."/>
            <person name="Ngoh S.Y."/>
            <person name="Orban L."/>
        </authorList>
    </citation>
    <scope>NUCLEOTIDE SEQUENCE [LARGE SCALE GENOMIC DNA]</scope>
    <source>
        <strain evidence="2 3">DSM 106434</strain>
    </source>
</reference>